<dbReference type="SUPFAM" id="SSF46894">
    <property type="entry name" value="C-terminal effector domain of the bipartite response regulators"/>
    <property type="match status" value="1"/>
</dbReference>
<proteinExistence type="predicted"/>
<keyword evidence="1" id="KW-0472">Membrane</keyword>
<evidence type="ECO:0008006" key="4">
    <source>
        <dbReference type="Google" id="ProtNLM"/>
    </source>
</evidence>
<name>A0A1N6IZ98_9FLAO</name>
<feature type="transmembrane region" description="Helical" evidence="1">
    <location>
        <begin position="347"/>
        <end position="368"/>
    </location>
</feature>
<accession>A0A1N6IZ98</accession>
<keyword evidence="1" id="KW-0812">Transmembrane</keyword>
<evidence type="ECO:0000313" key="3">
    <source>
        <dbReference type="Proteomes" id="UP000185207"/>
    </source>
</evidence>
<dbReference type="Gene3D" id="1.10.10.10">
    <property type="entry name" value="Winged helix-like DNA-binding domain superfamily/Winged helix DNA-binding domain"/>
    <property type="match status" value="1"/>
</dbReference>
<dbReference type="InterPro" id="IPR011990">
    <property type="entry name" value="TPR-like_helical_dom_sf"/>
</dbReference>
<evidence type="ECO:0000256" key="1">
    <source>
        <dbReference type="SAM" id="Phobius"/>
    </source>
</evidence>
<dbReference type="Proteomes" id="UP000185207">
    <property type="component" value="Unassembled WGS sequence"/>
</dbReference>
<dbReference type="SUPFAM" id="SSF48452">
    <property type="entry name" value="TPR-like"/>
    <property type="match status" value="1"/>
</dbReference>
<reference evidence="3" key="1">
    <citation type="submission" date="2016-11" db="EMBL/GenBank/DDBJ databases">
        <authorList>
            <person name="Varghese N."/>
            <person name="Submissions S."/>
        </authorList>
    </citation>
    <scope>NUCLEOTIDE SEQUENCE [LARGE SCALE GENOMIC DNA]</scope>
    <source>
        <strain evidence="3">DSM 27623</strain>
    </source>
</reference>
<keyword evidence="1" id="KW-1133">Transmembrane helix</keyword>
<dbReference type="GO" id="GO:0003677">
    <property type="term" value="F:DNA binding"/>
    <property type="evidence" value="ECO:0007669"/>
    <property type="project" value="InterPro"/>
</dbReference>
<dbReference type="InterPro" id="IPR036388">
    <property type="entry name" value="WH-like_DNA-bd_sf"/>
</dbReference>
<dbReference type="GO" id="GO:0006355">
    <property type="term" value="P:regulation of DNA-templated transcription"/>
    <property type="evidence" value="ECO:0007669"/>
    <property type="project" value="InterPro"/>
</dbReference>
<dbReference type="STRING" id="1416779.SAMN05444409_3160"/>
<dbReference type="Gene3D" id="1.25.40.10">
    <property type="entry name" value="Tetratricopeptide repeat domain"/>
    <property type="match status" value="1"/>
</dbReference>
<dbReference type="OrthoDB" id="1017207at2"/>
<organism evidence="2 3">
    <name type="scientific">Epilithonimonas zeae</name>
    <dbReference type="NCBI Taxonomy" id="1416779"/>
    <lineage>
        <taxon>Bacteria</taxon>
        <taxon>Pseudomonadati</taxon>
        <taxon>Bacteroidota</taxon>
        <taxon>Flavobacteriia</taxon>
        <taxon>Flavobacteriales</taxon>
        <taxon>Weeksellaceae</taxon>
        <taxon>Chryseobacterium group</taxon>
        <taxon>Epilithonimonas</taxon>
    </lineage>
</organism>
<protein>
    <recommendedName>
        <fullName evidence="4">HTH luxR-type domain-containing protein</fullName>
    </recommendedName>
</protein>
<dbReference type="EMBL" id="FSRK01000002">
    <property type="protein sequence ID" value="SIO37438.1"/>
    <property type="molecule type" value="Genomic_DNA"/>
</dbReference>
<dbReference type="InterPro" id="IPR016032">
    <property type="entry name" value="Sig_transdc_resp-reg_C-effctor"/>
</dbReference>
<dbReference type="RefSeq" id="WP_074236271.1">
    <property type="nucleotide sequence ID" value="NZ_FSRK01000002.1"/>
</dbReference>
<gene>
    <name evidence="2" type="ORF">SAMN05444409_3160</name>
</gene>
<keyword evidence="3" id="KW-1185">Reference proteome</keyword>
<dbReference type="AlphaFoldDB" id="A0A1N6IZ98"/>
<evidence type="ECO:0000313" key="2">
    <source>
        <dbReference type="EMBL" id="SIO37438.1"/>
    </source>
</evidence>
<sequence>MNFSLKQKLWTFFVLIILLILLKSYAFFVSGRNDNDSLKINNLLISAKKQSTEFNFNESIFLSKKALRASENQSYRIGIIKSNYQIAFDLCNLGSYDESIKYINILEKSYGDYIQDDFQLNIDLADLKGRNFLAQGFKKRAKEEFRKELGLAYLYKDSEKKYQAAIHAYTNLSASCETDSAYFYMKKILSFRDKVKDKKAFYITYINISDYYYKERKVNIDSALYYNSKGIQLAEENNSTYMYIAILQKAELLFLQKKYHESLQYTLKGIRLSKERNRSEEVLLSYKLLADNYRELGDYKLQSKFLDKYSKMNDSIFNARQTGIQASADVIFNEQDQNKKSQRTSSLWYIISSIFIICAIGLGLFFYFKKNKKPIENSDSVVENKSETELPNVSYEEIIALAKGNSSDFLFRFKEIYPSFFEKLYEIEPELITSELTFCAYLKLQFSTKEIASYTFVTPKAVQNRKNRIRKKLNIPSNMDIYTWIGRL</sequence>